<dbReference type="Proteomes" id="UP001059771">
    <property type="component" value="Chromosome"/>
</dbReference>
<dbReference type="InterPro" id="IPR020568">
    <property type="entry name" value="Ribosomal_Su5_D2-typ_SF"/>
</dbReference>
<accession>A0A977IG55</accession>
<dbReference type="GeneID" id="74946450"/>
<dbReference type="InterPro" id="IPR006204">
    <property type="entry name" value="GHMP_kinase_N_dom"/>
</dbReference>
<sequence>MASTVVTAPAAVAKAFSPGHVTGFFEIPKLRGTSSPQYRGSRGAGFSIDRGISTTVHVFEDGSGRTGSKILINGRAAKPRDAEVSQWIVDRYAGEKNADKPFFVRVEHEIDIPVGFGLGSSGAAALSLSYALNAALGSRRSMQEAAQLAHEAEIACRTGLGTVIAEYAGGFEMRTGAGAPGIGTVERIPLEGHYKAVILCISPISTKAFLANRMDTINGLGGKMLDRLAETRSVDDFMKMSYQFADTLGLTEGRCRAPVRALREAGFECSVALFGETVFTIVPEARAGEAAGVLQKFFEGTLLVCDIDGRGARVL</sequence>
<evidence type="ECO:0000256" key="1">
    <source>
        <dbReference type="ARBA" id="ARBA00022679"/>
    </source>
</evidence>
<dbReference type="GO" id="GO:0016301">
    <property type="term" value="F:kinase activity"/>
    <property type="evidence" value="ECO:0007669"/>
    <property type="project" value="UniProtKB-UniRule"/>
</dbReference>
<dbReference type="Pfam" id="PF00288">
    <property type="entry name" value="GHMP_kinases_N"/>
    <property type="match status" value="1"/>
</dbReference>
<evidence type="ECO:0000256" key="5">
    <source>
        <dbReference type="HAMAP-Rule" id="MF_02223"/>
    </source>
</evidence>
<protein>
    <recommendedName>
        <fullName evidence="5">Pantoate kinase</fullName>
        <shortName evidence="5">PoK</shortName>
        <ecNumber evidence="5">2.7.1.169</ecNumber>
    </recommendedName>
</protein>
<dbReference type="InterPro" id="IPR014721">
    <property type="entry name" value="Ribsml_uS5_D2-typ_fold_subgr"/>
</dbReference>
<dbReference type="PANTHER" id="PTHR42282:SF1">
    <property type="entry name" value="PANTOATE KINASE"/>
    <property type="match status" value="1"/>
</dbReference>
<comment type="pathway">
    <text evidence="5">Cofactor biosynthesis; coenzyme A biosynthesis.</text>
</comment>
<dbReference type="RefSeq" id="WP_075054429.1">
    <property type="nucleotide sequence ID" value="NZ_CP103305.1"/>
</dbReference>
<evidence type="ECO:0000256" key="3">
    <source>
        <dbReference type="ARBA" id="ARBA00022777"/>
    </source>
</evidence>
<proteinExistence type="inferred from homology"/>
<keyword evidence="1 5" id="KW-0808">Transferase</keyword>
<dbReference type="EMBL" id="CP103305">
    <property type="protein sequence ID" value="UVS70315.1"/>
    <property type="molecule type" value="Genomic_DNA"/>
</dbReference>
<evidence type="ECO:0000313" key="7">
    <source>
        <dbReference type="EMBL" id="UVS70315.1"/>
    </source>
</evidence>
<dbReference type="InterPro" id="IPR012043">
    <property type="entry name" value="PoK"/>
</dbReference>
<reference evidence="7" key="1">
    <citation type="submission" date="2022-08" db="EMBL/GenBank/DDBJ databases">
        <title>Dynamic responses of ammonia-oxidizing microbial communities induced by reactive oxygen species (ROS) in fluctuating redox aquifers.</title>
        <authorList>
            <person name="Wang P."/>
            <person name="Wang H."/>
        </authorList>
    </citation>
    <scope>NUCLEOTIDE SEQUENCE</scope>
    <source>
        <strain evidence="7">PLX03</strain>
    </source>
</reference>
<evidence type="ECO:0000259" key="6">
    <source>
        <dbReference type="Pfam" id="PF00288"/>
    </source>
</evidence>
<keyword evidence="5" id="KW-0173">Coenzyme A biosynthesis</keyword>
<dbReference type="HAMAP" id="MF_02223">
    <property type="entry name" value="Pantoate_kinase"/>
    <property type="match status" value="1"/>
</dbReference>
<dbReference type="PANTHER" id="PTHR42282">
    <property type="entry name" value="PANTOATE KINASE-RELATED"/>
    <property type="match status" value="1"/>
</dbReference>
<organism evidence="7">
    <name type="scientific">Nitrososphaera viennensis</name>
    <dbReference type="NCBI Taxonomy" id="1034015"/>
    <lineage>
        <taxon>Archaea</taxon>
        <taxon>Nitrososphaerota</taxon>
        <taxon>Nitrososphaeria</taxon>
        <taxon>Nitrososphaerales</taxon>
        <taxon>Nitrososphaeraceae</taxon>
        <taxon>Nitrososphaera</taxon>
    </lineage>
</organism>
<dbReference type="SUPFAM" id="SSF54211">
    <property type="entry name" value="Ribosomal protein S5 domain 2-like"/>
    <property type="match status" value="1"/>
</dbReference>
<dbReference type="GO" id="GO:0015937">
    <property type="term" value="P:coenzyme A biosynthetic process"/>
    <property type="evidence" value="ECO:0007669"/>
    <property type="project" value="UniProtKB-UniRule"/>
</dbReference>
<keyword evidence="3 5" id="KW-0418">Kinase</keyword>
<dbReference type="PIRSF" id="PIRSF016896">
    <property type="entry name" value="GHMP_arc_MJ0969"/>
    <property type="match status" value="1"/>
</dbReference>
<comment type="function">
    <text evidence="5">Phosphorylates (R)-pantoate to form (R)-4-phosphopantoate in the CoA biosynthesis pathway.</text>
</comment>
<evidence type="ECO:0000256" key="4">
    <source>
        <dbReference type="ARBA" id="ARBA00022840"/>
    </source>
</evidence>
<evidence type="ECO:0000256" key="2">
    <source>
        <dbReference type="ARBA" id="ARBA00022741"/>
    </source>
</evidence>
<dbReference type="Gene3D" id="3.30.230.10">
    <property type="match status" value="1"/>
</dbReference>
<comment type="similarity">
    <text evidence="5">Belongs to the GHMP kinase family. PoK subfamily.</text>
</comment>
<gene>
    <name evidence="7" type="ORF">NWT39_05895</name>
</gene>
<dbReference type="EC" id="2.7.1.169" evidence="5"/>
<dbReference type="InterPro" id="IPR006203">
    <property type="entry name" value="GHMP_knse_ATP-bd_CS"/>
</dbReference>
<feature type="domain" description="GHMP kinase N-terminal" evidence="6">
    <location>
        <begin position="103"/>
        <end position="169"/>
    </location>
</feature>
<name>A0A977IG55_9ARCH</name>
<dbReference type="GO" id="GO:0005524">
    <property type="term" value="F:ATP binding"/>
    <property type="evidence" value="ECO:0007669"/>
    <property type="project" value="UniProtKB-KW"/>
</dbReference>
<keyword evidence="4 5" id="KW-0067">ATP-binding</keyword>
<dbReference type="AlphaFoldDB" id="A0A977IG55"/>
<keyword evidence="2 5" id="KW-0547">Nucleotide-binding</keyword>
<dbReference type="PROSITE" id="PS00627">
    <property type="entry name" value="GHMP_KINASES_ATP"/>
    <property type="match status" value="1"/>
</dbReference>
<comment type="catalytic activity">
    <reaction evidence="5">
        <text>(R)-pantoate + ATP = (R)-4-phosphopantoate + ADP + H(+)</text>
        <dbReference type="Rhea" id="RHEA:28246"/>
        <dbReference type="ChEBI" id="CHEBI:15378"/>
        <dbReference type="ChEBI" id="CHEBI:15980"/>
        <dbReference type="ChEBI" id="CHEBI:30616"/>
        <dbReference type="ChEBI" id="CHEBI:61294"/>
        <dbReference type="ChEBI" id="CHEBI:456216"/>
        <dbReference type="EC" id="2.7.1.169"/>
    </reaction>
</comment>